<dbReference type="AlphaFoldDB" id="A0A0D6E057"/>
<dbReference type="EMBL" id="LN774769">
    <property type="protein sequence ID" value="CEN29115.1"/>
    <property type="molecule type" value="Genomic_DNA"/>
</dbReference>
<gene>
    <name evidence="2" type="primary">yobT</name>
    <name evidence="2" type="ORF">LACPI_1915</name>
</gene>
<feature type="domain" description="Metallo-beta-lactamase" evidence="1">
    <location>
        <begin position="20"/>
        <end position="211"/>
    </location>
</feature>
<evidence type="ECO:0000259" key="1">
    <source>
        <dbReference type="SMART" id="SM00849"/>
    </source>
</evidence>
<dbReference type="Proteomes" id="UP000033166">
    <property type="component" value="Chromosome I"/>
</dbReference>
<dbReference type="STRING" id="1364.LP2241_50307"/>
<dbReference type="HOGENOM" id="CLU_030571_2_4_9"/>
<evidence type="ECO:0000313" key="3">
    <source>
        <dbReference type="Proteomes" id="UP000033166"/>
    </source>
</evidence>
<dbReference type="CDD" id="cd07721">
    <property type="entry name" value="yflN-like_MBL-fold"/>
    <property type="match status" value="1"/>
</dbReference>
<dbReference type="PANTHER" id="PTHR42951">
    <property type="entry name" value="METALLO-BETA-LACTAMASE DOMAIN-CONTAINING"/>
    <property type="match status" value="1"/>
</dbReference>
<organism evidence="2 3">
    <name type="scientific">Pseudolactococcus piscium MKFS47</name>
    <dbReference type="NCBI Taxonomy" id="297352"/>
    <lineage>
        <taxon>Bacteria</taxon>
        <taxon>Bacillati</taxon>
        <taxon>Bacillota</taxon>
        <taxon>Bacilli</taxon>
        <taxon>Lactobacillales</taxon>
        <taxon>Streptococcaceae</taxon>
        <taxon>Pseudolactococcus</taxon>
    </lineage>
</organism>
<dbReference type="Pfam" id="PF00753">
    <property type="entry name" value="Lactamase_B"/>
    <property type="match status" value="1"/>
</dbReference>
<dbReference type="InterPro" id="IPR001279">
    <property type="entry name" value="Metallo-B-lactamas"/>
</dbReference>
<keyword evidence="2" id="KW-0378">Hydrolase</keyword>
<dbReference type="SMART" id="SM00849">
    <property type="entry name" value="Lactamase_B"/>
    <property type="match status" value="1"/>
</dbReference>
<proteinExistence type="predicted"/>
<dbReference type="RefSeq" id="WP_047916125.1">
    <property type="nucleotide sequence ID" value="NZ_LN774769.1"/>
</dbReference>
<dbReference type="GO" id="GO:0016787">
    <property type="term" value="F:hydrolase activity"/>
    <property type="evidence" value="ECO:0007669"/>
    <property type="project" value="UniProtKB-KW"/>
</dbReference>
<dbReference type="InterPro" id="IPR050855">
    <property type="entry name" value="NDM-1-like"/>
</dbReference>
<dbReference type="Gene3D" id="3.60.15.10">
    <property type="entry name" value="Ribonuclease Z/Hydroxyacylglutathione hydrolase-like"/>
    <property type="match status" value="1"/>
</dbReference>
<sequence>MKYTTYKSLYQLTAFSPLFPINAYIFEEQASLTVIDVGLNVFVKHIEKLARKLDKPIKFIILTHPHLDHIAGLDLLKKQFPEAKIVFSKRDTRLLNGDFSLDSTEFQGKIRGGFKEVETRPDIMVDEHDEIGSLKVINTPGHTPGSISLYDSSHKIIITGDAFQTKGGLAIAGDKRKFFPFPAFATWSKQTALQSAEKIAHLQIDCLATGHGKLLMNPDFKPAIKRLDNKISEEKN</sequence>
<protein>
    <submittedName>
        <fullName evidence="2">Metal-dependent hydrolase YobT</fullName>
    </submittedName>
</protein>
<dbReference type="PANTHER" id="PTHR42951:SF9">
    <property type="entry name" value="METAL-DEPENDENT HYDROLASE"/>
    <property type="match status" value="1"/>
</dbReference>
<dbReference type="KEGG" id="lpk:LACPI_1915"/>
<reference evidence="3" key="1">
    <citation type="submission" date="2015-01" db="EMBL/GenBank/DDBJ databases">
        <authorList>
            <person name="Andreevskaya M."/>
        </authorList>
    </citation>
    <scope>NUCLEOTIDE SEQUENCE [LARGE SCALE GENOMIC DNA]</scope>
    <source>
        <strain evidence="3">MKFS47</strain>
    </source>
</reference>
<evidence type="ECO:0000313" key="2">
    <source>
        <dbReference type="EMBL" id="CEN29115.1"/>
    </source>
</evidence>
<dbReference type="SUPFAM" id="SSF56281">
    <property type="entry name" value="Metallo-hydrolase/oxidoreductase"/>
    <property type="match status" value="1"/>
</dbReference>
<name>A0A0D6E057_9LACT</name>
<dbReference type="InterPro" id="IPR036866">
    <property type="entry name" value="RibonucZ/Hydroxyglut_hydro"/>
</dbReference>
<accession>A0A0D6E057</accession>